<dbReference type="SMART" id="SM00875">
    <property type="entry name" value="BACK"/>
    <property type="match status" value="1"/>
</dbReference>
<organism evidence="4 5">
    <name type="scientific">Equus caballus</name>
    <name type="common">Horse</name>
    <dbReference type="NCBI Taxonomy" id="9796"/>
    <lineage>
        <taxon>Eukaryota</taxon>
        <taxon>Metazoa</taxon>
        <taxon>Chordata</taxon>
        <taxon>Craniata</taxon>
        <taxon>Vertebrata</taxon>
        <taxon>Euteleostomi</taxon>
        <taxon>Mammalia</taxon>
        <taxon>Eutheria</taxon>
        <taxon>Laurasiatheria</taxon>
        <taxon>Perissodactyla</taxon>
        <taxon>Equidae</taxon>
        <taxon>Equus</taxon>
    </lineage>
</organism>
<name>A0A9L0SJ37_HORSE</name>
<reference evidence="4 5" key="1">
    <citation type="journal article" date="2009" name="Science">
        <title>Genome sequence, comparative analysis, and population genetics of the domestic horse.</title>
        <authorList>
            <consortium name="Broad Institute Genome Sequencing Platform"/>
            <consortium name="Broad Institute Whole Genome Assembly Team"/>
            <person name="Wade C.M."/>
            <person name="Giulotto E."/>
            <person name="Sigurdsson S."/>
            <person name="Zoli M."/>
            <person name="Gnerre S."/>
            <person name="Imsland F."/>
            <person name="Lear T.L."/>
            <person name="Adelson D.L."/>
            <person name="Bailey E."/>
            <person name="Bellone R.R."/>
            <person name="Bloecker H."/>
            <person name="Distl O."/>
            <person name="Edgar R.C."/>
            <person name="Garber M."/>
            <person name="Leeb T."/>
            <person name="Mauceli E."/>
            <person name="MacLeod J.N."/>
            <person name="Penedo M.C.T."/>
            <person name="Raison J.M."/>
            <person name="Sharpe T."/>
            <person name="Vogel J."/>
            <person name="Andersson L."/>
            <person name="Antczak D.F."/>
            <person name="Biagi T."/>
            <person name="Binns M.M."/>
            <person name="Chowdhary B.P."/>
            <person name="Coleman S.J."/>
            <person name="Della Valle G."/>
            <person name="Fryc S."/>
            <person name="Guerin G."/>
            <person name="Hasegawa T."/>
            <person name="Hill E.W."/>
            <person name="Jurka J."/>
            <person name="Kiialainen A."/>
            <person name="Lindgren G."/>
            <person name="Liu J."/>
            <person name="Magnani E."/>
            <person name="Mickelson J.R."/>
            <person name="Murray J."/>
            <person name="Nergadze S.G."/>
            <person name="Onofrio R."/>
            <person name="Pedroni S."/>
            <person name="Piras M.F."/>
            <person name="Raudsepp T."/>
            <person name="Rocchi M."/>
            <person name="Roeed K.H."/>
            <person name="Ryder O.A."/>
            <person name="Searle S."/>
            <person name="Skow L."/>
            <person name="Swinburne J.E."/>
            <person name="Syvaenen A.C."/>
            <person name="Tozaki T."/>
            <person name="Valberg S.J."/>
            <person name="Vaudin M."/>
            <person name="White J.R."/>
            <person name="Zody M.C."/>
            <person name="Lander E.S."/>
            <person name="Lindblad-Toh K."/>
        </authorList>
    </citation>
    <scope>NUCLEOTIDE SEQUENCE [LARGE SCALE GENOMIC DNA]</scope>
    <source>
        <strain evidence="4 5">Thoroughbred</strain>
    </source>
</reference>
<keyword evidence="1" id="KW-0880">Kelch repeat</keyword>
<feature type="domain" description="BACK" evidence="3">
    <location>
        <begin position="35"/>
        <end position="137"/>
    </location>
</feature>
<dbReference type="InterPro" id="IPR011705">
    <property type="entry name" value="BACK"/>
</dbReference>
<proteinExistence type="predicted"/>
<dbReference type="Gene3D" id="1.25.40.420">
    <property type="match status" value="1"/>
</dbReference>
<dbReference type="Proteomes" id="UP000002281">
    <property type="component" value="Chromosome 14"/>
</dbReference>
<evidence type="ECO:0000313" key="4">
    <source>
        <dbReference type="Ensembl" id="ENSECAP00000076099.1"/>
    </source>
</evidence>
<keyword evidence="5" id="KW-1185">Reference proteome</keyword>
<dbReference type="FunFam" id="1.25.40.420:FF:000001">
    <property type="entry name" value="Kelch-like family member 12"/>
    <property type="match status" value="1"/>
</dbReference>
<dbReference type="PANTHER" id="PTHR45632">
    <property type="entry name" value="LD33804P"/>
    <property type="match status" value="1"/>
</dbReference>
<gene>
    <name evidence="4" type="primary">KLHL3</name>
</gene>
<dbReference type="Pfam" id="PF07707">
    <property type="entry name" value="BACK"/>
    <property type="match status" value="1"/>
</dbReference>
<evidence type="ECO:0000313" key="5">
    <source>
        <dbReference type="Proteomes" id="UP000002281"/>
    </source>
</evidence>
<protein>
    <submittedName>
        <fullName evidence="4">Kelch like family member 3</fullName>
    </submittedName>
</protein>
<keyword evidence="2" id="KW-0677">Repeat</keyword>
<evidence type="ECO:0000256" key="2">
    <source>
        <dbReference type="ARBA" id="ARBA00022737"/>
    </source>
</evidence>
<dbReference type="Ensembl" id="ENSECAT00000104504.1">
    <property type="protein sequence ID" value="ENSECAP00000076099.1"/>
    <property type="gene ID" value="ENSECAG00000022073.4"/>
</dbReference>
<dbReference type="AlphaFoldDB" id="A0A9L0SJ37"/>
<reference evidence="4" key="3">
    <citation type="submission" date="2025-09" db="UniProtKB">
        <authorList>
            <consortium name="Ensembl"/>
        </authorList>
    </citation>
    <scope>IDENTIFICATION</scope>
    <source>
        <strain evidence="4">Thoroughbred</strain>
    </source>
</reference>
<evidence type="ECO:0000256" key="1">
    <source>
        <dbReference type="ARBA" id="ARBA00022441"/>
    </source>
</evidence>
<accession>A0A9L0SJ37</accession>
<sequence>MGGVERCCSQQPACCSLWMFGRTAVTSCSLSCIPPIAWASEHLPTCIPAPTFCSRPTLMQHFPEVMLGEEFLSLSLDQVCSLISSDKLTVSSEEKVFEAVISWINYEKETRLEHMAKLMEHVRLPLLPRDYLVQTVEEEALIKNNNTCKDFLIEAMKYHLLPLDQRLLIKNPRTKPRTPVSLPKVRPSPVTAKSQDRVLGKWPSTPASKSFLARGCPASWLCLPLRR</sequence>
<dbReference type="GeneTree" id="ENSGT00940000157891"/>
<evidence type="ECO:0000259" key="3">
    <source>
        <dbReference type="SMART" id="SM00875"/>
    </source>
</evidence>
<dbReference type="PANTHER" id="PTHR45632:SF17">
    <property type="entry name" value="KELCH-LIKE PROTEIN 31"/>
    <property type="match status" value="1"/>
</dbReference>
<reference evidence="4" key="2">
    <citation type="submission" date="2025-08" db="UniProtKB">
        <authorList>
            <consortium name="Ensembl"/>
        </authorList>
    </citation>
    <scope>IDENTIFICATION</scope>
    <source>
        <strain evidence="4">Thoroughbred</strain>
    </source>
</reference>